<name>A0A392S4Q0_9FABA</name>
<dbReference type="EMBL" id="LXQA010311705">
    <property type="protein sequence ID" value="MCI42990.1"/>
    <property type="molecule type" value="Genomic_DNA"/>
</dbReference>
<organism evidence="2 3">
    <name type="scientific">Trifolium medium</name>
    <dbReference type="NCBI Taxonomy" id="97028"/>
    <lineage>
        <taxon>Eukaryota</taxon>
        <taxon>Viridiplantae</taxon>
        <taxon>Streptophyta</taxon>
        <taxon>Embryophyta</taxon>
        <taxon>Tracheophyta</taxon>
        <taxon>Spermatophyta</taxon>
        <taxon>Magnoliopsida</taxon>
        <taxon>eudicotyledons</taxon>
        <taxon>Gunneridae</taxon>
        <taxon>Pentapetalae</taxon>
        <taxon>rosids</taxon>
        <taxon>fabids</taxon>
        <taxon>Fabales</taxon>
        <taxon>Fabaceae</taxon>
        <taxon>Papilionoideae</taxon>
        <taxon>50 kb inversion clade</taxon>
        <taxon>NPAAA clade</taxon>
        <taxon>Hologalegina</taxon>
        <taxon>IRL clade</taxon>
        <taxon>Trifolieae</taxon>
        <taxon>Trifolium</taxon>
    </lineage>
</organism>
<reference evidence="2 3" key="1">
    <citation type="journal article" date="2018" name="Front. Plant Sci.">
        <title>Red Clover (Trifolium pratense) and Zigzag Clover (T. medium) - A Picture of Genomic Similarities and Differences.</title>
        <authorList>
            <person name="Dluhosova J."/>
            <person name="Istvanek J."/>
            <person name="Nedelnik J."/>
            <person name="Repkova J."/>
        </authorList>
    </citation>
    <scope>NUCLEOTIDE SEQUENCE [LARGE SCALE GENOMIC DNA]</scope>
    <source>
        <strain evidence="3">cv. 10/8</strain>
        <tissue evidence="2">Leaf</tissue>
    </source>
</reference>
<comment type="caution">
    <text evidence="2">The sequence shown here is derived from an EMBL/GenBank/DDBJ whole genome shotgun (WGS) entry which is preliminary data.</text>
</comment>
<keyword evidence="1" id="KW-0812">Transmembrane</keyword>
<accession>A0A392S4Q0</accession>
<dbReference type="AlphaFoldDB" id="A0A392S4Q0"/>
<feature type="non-terminal residue" evidence="2">
    <location>
        <position position="1"/>
    </location>
</feature>
<feature type="non-terminal residue" evidence="2">
    <location>
        <position position="98"/>
    </location>
</feature>
<evidence type="ECO:0000256" key="1">
    <source>
        <dbReference type="SAM" id="Phobius"/>
    </source>
</evidence>
<evidence type="ECO:0000313" key="3">
    <source>
        <dbReference type="Proteomes" id="UP000265520"/>
    </source>
</evidence>
<evidence type="ECO:0000313" key="2">
    <source>
        <dbReference type="EMBL" id="MCI42990.1"/>
    </source>
</evidence>
<keyword evidence="1" id="KW-0472">Membrane</keyword>
<sequence length="98" mass="10364">SLLQWRIEGGGSASAAPCSSTPVRVRAVLPSWSGSSVVSVSGVHLVPYGLVQVCSVSFGFPFPPVWLFAFVLAGVSVCGVVGWWSYCVWWLVFVSVTG</sequence>
<dbReference type="Proteomes" id="UP000265520">
    <property type="component" value="Unassembled WGS sequence"/>
</dbReference>
<proteinExistence type="predicted"/>
<feature type="transmembrane region" description="Helical" evidence="1">
    <location>
        <begin position="65"/>
        <end position="92"/>
    </location>
</feature>
<keyword evidence="1" id="KW-1133">Transmembrane helix</keyword>
<keyword evidence="3" id="KW-1185">Reference proteome</keyword>
<protein>
    <submittedName>
        <fullName evidence="2">Uncharacterized protein</fullName>
    </submittedName>
</protein>